<keyword evidence="1" id="KW-0963">Cytoplasm</keyword>
<keyword evidence="5" id="KW-0175">Coiled coil</keyword>
<dbReference type="PANTHER" id="PTHR14068">
    <property type="entry name" value="EUKARYOTIC TRANSLATION INITIATION FACTOR 3 EIF3 -RELATED"/>
    <property type="match status" value="1"/>
</dbReference>
<accession>A0A5K1U1S4</accession>
<dbReference type="Pfam" id="PF08662">
    <property type="entry name" value="eIF2A"/>
    <property type="match status" value="1"/>
</dbReference>
<evidence type="ECO:0000256" key="1">
    <source>
        <dbReference type="ARBA" id="ARBA00022490"/>
    </source>
</evidence>
<dbReference type="SMR" id="A0A5K1U1S4"/>
<evidence type="ECO:0000313" key="7">
    <source>
        <dbReference type="EMBL" id="GAT96330.1"/>
    </source>
</evidence>
<evidence type="ECO:0000256" key="4">
    <source>
        <dbReference type="ARBA" id="ARBA00022917"/>
    </source>
</evidence>
<keyword evidence="2" id="KW-0396">Initiation factor</keyword>
<dbReference type="VEuPathDB" id="AmoebaDB:EHI_189410"/>
<keyword evidence="4" id="KW-0648">Protein biosynthesis</keyword>
<evidence type="ECO:0000256" key="2">
    <source>
        <dbReference type="ARBA" id="ARBA00022540"/>
    </source>
</evidence>
<keyword evidence="3" id="KW-0694">RNA-binding</keyword>
<organism evidence="7 8">
    <name type="scientific">Entamoeba histolytica</name>
    <dbReference type="NCBI Taxonomy" id="5759"/>
    <lineage>
        <taxon>Eukaryota</taxon>
        <taxon>Amoebozoa</taxon>
        <taxon>Evosea</taxon>
        <taxon>Archamoebae</taxon>
        <taxon>Mastigamoebida</taxon>
        <taxon>Entamoebidae</taxon>
        <taxon>Entamoeba</taxon>
    </lineage>
</organism>
<feature type="coiled-coil region" evidence="5">
    <location>
        <begin position="584"/>
        <end position="611"/>
    </location>
</feature>
<dbReference type="AlphaFoldDB" id="A0A5K1U1S4"/>
<dbReference type="GO" id="GO:0005852">
    <property type="term" value="C:eukaryotic translation initiation factor 3 complex"/>
    <property type="evidence" value="ECO:0007669"/>
    <property type="project" value="InterPro"/>
</dbReference>
<dbReference type="InterPro" id="IPR011400">
    <property type="entry name" value="EIF3B"/>
</dbReference>
<feature type="domain" description="Translation initiation factor beta propellor-like" evidence="6">
    <location>
        <begin position="368"/>
        <end position="556"/>
    </location>
</feature>
<dbReference type="VEuPathDB" id="AmoebaDB:EHI5A_243750"/>
<evidence type="ECO:0000256" key="3">
    <source>
        <dbReference type="ARBA" id="ARBA00022884"/>
    </source>
</evidence>
<dbReference type="PANTHER" id="PTHR14068:SF0">
    <property type="entry name" value="EUKARYOTIC TRANSLATION INITIATION FACTOR 3 SUBUNIT B"/>
    <property type="match status" value="1"/>
</dbReference>
<evidence type="ECO:0000313" key="8">
    <source>
        <dbReference type="Proteomes" id="UP000078387"/>
    </source>
</evidence>
<dbReference type="InterPro" id="IPR015943">
    <property type="entry name" value="WD40/YVTN_repeat-like_dom_sf"/>
</dbReference>
<dbReference type="InterPro" id="IPR013979">
    <property type="entry name" value="TIF_beta_prop-like"/>
</dbReference>
<dbReference type="Gene3D" id="2.130.10.10">
    <property type="entry name" value="YVTN repeat-like/Quinoprotein amine dehydrogenase"/>
    <property type="match status" value="1"/>
</dbReference>
<sequence>MSASTKTSKITQSSVLICDGLPVGIPVASVPKLTLFLKRMVLVKNGAELSDQPNNVQVFVDETSQKTTGIGFIDFKDDEAAIKFKTRFVELKFDNKNTLKFYTKKEIDEILKENDEYTPLVFHPIEVTDFKGWLKEDKYTEGSECVATFQYGKTVSLGWYNPSIPKEITMQEEQPFISSNCSFSPSGTFLYSITEHGLIVVQPDCKKKFQFPHPGLTHVTISPHDTFIATYSATAPFNRHIIVWDRRFTKGIKFFDLKANSLKRMTETLKKEKTLTPIGQDFVQFSYNEKYLARISEVDSNSIEIYTTPTIQLLSNKLVTFESSINKISWSPKANIIVAYHEPLQKTNEQAHFYFYDVDKQEIIFKHKVFSLKGAEFGWHSSGKKLVVQCNKNKKTAVLVFTLDKTITASMNELNATPHFMSVNPIKMQFGIMAYQHSKKGDSLFPTLHIYDISSNETKLISSLPNIEAKSFSYSPNGQFMVVSGISTSEPYLYFYNTDRMKLYKKVPIENMSYICWDPMGLFLGAVRSYLYSPHAKNGFMLYDCFGNLQFETYKTNFAGLLWRPQPTNIIKPEMAKEVESKFNECLKTMKEEDERKKEQIELEKKQRADELMKRFRSVVQKNAQLSAKEHLRAYDSGMKIIVEEIKQKKESNEEVKENITETQ</sequence>
<comment type="caution">
    <text evidence="7">The sequence shown here is derived from an EMBL/GenBank/DDBJ whole genome shotgun (WGS) entry which is preliminary data.</text>
</comment>
<dbReference type="OMA" id="HLFWAPR"/>
<reference evidence="7 8" key="1">
    <citation type="submission" date="2016-05" db="EMBL/GenBank/DDBJ databases">
        <title>First whole genome sequencing of Entamoeba histolytica HM1:IMSS-clone-6.</title>
        <authorList>
            <person name="Mukherjee Avik.K."/>
            <person name="Izumyama S."/>
            <person name="Nakada-Tsukui K."/>
            <person name="Nozaki T."/>
        </authorList>
    </citation>
    <scope>NUCLEOTIDE SEQUENCE [LARGE SCALE GENOMIC DNA]</scope>
    <source>
        <strain evidence="7 8">HM1:IMSS clone 6</strain>
    </source>
</reference>
<dbReference type="GO" id="GO:0003723">
    <property type="term" value="F:RNA binding"/>
    <property type="evidence" value="ECO:0007669"/>
    <property type="project" value="UniProtKB-KW"/>
</dbReference>
<dbReference type="Proteomes" id="UP000078387">
    <property type="component" value="Unassembled WGS sequence"/>
</dbReference>
<dbReference type="EMBL" id="BDEQ01000001">
    <property type="protein sequence ID" value="GAT96330.1"/>
    <property type="molecule type" value="Genomic_DNA"/>
</dbReference>
<evidence type="ECO:0000256" key="5">
    <source>
        <dbReference type="SAM" id="Coils"/>
    </source>
</evidence>
<dbReference type="VEuPathDB" id="AmoebaDB:EHI7A_203170"/>
<dbReference type="GO" id="GO:0031369">
    <property type="term" value="F:translation initiation factor binding"/>
    <property type="evidence" value="ECO:0007669"/>
    <property type="project" value="InterPro"/>
</dbReference>
<protein>
    <recommendedName>
        <fullName evidence="6">Translation initiation factor beta propellor-like domain-containing protein</fullName>
    </recommendedName>
</protein>
<name>A0A5K1U1S4_ENTHI</name>
<dbReference type="SUPFAM" id="SSF82171">
    <property type="entry name" value="DPP6 N-terminal domain-like"/>
    <property type="match status" value="1"/>
</dbReference>
<dbReference type="GO" id="GO:0003743">
    <property type="term" value="F:translation initiation factor activity"/>
    <property type="evidence" value="ECO:0007669"/>
    <property type="project" value="UniProtKB-KW"/>
</dbReference>
<proteinExistence type="predicted"/>
<dbReference type="VEuPathDB" id="AmoebaDB:KM1_190220"/>
<evidence type="ECO:0000259" key="6">
    <source>
        <dbReference type="Pfam" id="PF08662"/>
    </source>
</evidence>
<gene>
    <name evidence="7" type="ORF">CL6EHI_189410</name>
</gene>
<dbReference type="VEuPathDB" id="AmoebaDB:EHI8A_242440"/>